<evidence type="ECO:0000256" key="1">
    <source>
        <dbReference type="SAM" id="Phobius"/>
    </source>
</evidence>
<evidence type="ECO:0000313" key="2">
    <source>
        <dbReference type="EMBL" id="MDN4474227.1"/>
    </source>
</evidence>
<feature type="transmembrane region" description="Helical" evidence="1">
    <location>
        <begin position="12"/>
        <end position="36"/>
    </location>
</feature>
<proteinExistence type="predicted"/>
<accession>A0ABT8G515</accession>
<evidence type="ECO:0000313" key="3">
    <source>
        <dbReference type="Proteomes" id="UP001172738"/>
    </source>
</evidence>
<comment type="caution">
    <text evidence="2">The sequence shown here is derived from an EMBL/GenBank/DDBJ whole genome shotgun (WGS) entry which is preliminary data.</text>
</comment>
<keyword evidence="1" id="KW-0812">Transmembrane</keyword>
<protein>
    <submittedName>
        <fullName evidence="2">Uncharacterized protein</fullName>
    </submittedName>
</protein>
<keyword evidence="3" id="KW-1185">Reference proteome</keyword>
<keyword evidence="1" id="KW-1133">Transmembrane helix</keyword>
<feature type="transmembrane region" description="Helical" evidence="1">
    <location>
        <begin position="92"/>
        <end position="113"/>
    </location>
</feature>
<feature type="transmembrane region" description="Helical" evidence="1">
    <location>
        <begin position="64"/>
        <end position="85"/>
    </location>
</feature>
<organism evidence="2 3">
    <name type="scientific">Demequina zhanjiangensis</name>
    <dbReference type="NCBI Taxonomy" id="3051659"/>
    <lineage>
        <taxon>Bacteria</taxon>
        <taxon>Bacillati</taxon>
        <taxon>Actinomycetota</taxon>
        <taxon>Actinomycetes</taxon>
        <taxon>Micrococcales</taxon>
        <taxon>Demequinaceae</taxon>
        <taxon>Demequina</taxon>
    </lineage>
</organism>
<dbReference type="EMBL" id="JAUHPV010000017">
    <property type="protein sequence ID" value="MDN4474227.1"/>
    <property type="molecule type" value="Genomic_DNA"/>
</dbReference>
<reference evidence="2" key="1">
    <citation type="submission" date="2023-06" db="EMBL/GenBank/DDBJ databases">
        <title>SYSU T00b26.</title>
        <authorList>
            <person name="Gao L."/>
            <person name="Fang B.-Z."/>
            <person name="Li W.-J."/>
        </authorList>
    </citation>
    <scope>NUCLEOTIDE SEQUENCE</scope>
    <source>
        <strain evidence="2">SYSU T00b26</strain>
    </source>
</reference>
<sequence length="174" mass="18294">MTLADKSSKGRGALAGVLSFLAVTVYSGWAIVQILVLNPLWAVPGTPLRQIYTEVEAAGQSMDVWLVVSFLAFGPLAMLAIAFLAAARPLAWWIPSVVGLGLLTLGPLAYWWASVAPAIGLADTYFISGGDHSPWAWPLVVVSALALLGLVVLGVRGIRWSRGNGAPAQAPYLA</sequence>
<dbReference type="Proteomes" id="UP001172738">
    <property type="component" value="Unassembled WGS sequence"/>
</dbReference>
<dbReference type="RefSeq" id="WP_301130461.1">
    <property type="nucleotide sequence ID" value="NZ_JAUHPV010000017.1"/>
</dbReference>
<feature type="transmembrane region" description="Helical" evidence="1">
    <location>
        <begin position="135"/>
        <end position="155"/>
    </location>
</feature>
<gene>
    <name evidence="2" type="ORF">QQX04_14610</name>
</gene>
<keyword evidence="1" id="KW-0472">Membrane</keyword>
<name>A0ABT8G515_9MICO</name>